<protein>
    <submittedName>
        <fullName evidence="1">Uncharacterized protein</fullName>
    </submittedName>
</protein>
<dbReference type="EMBL" id="VNFE01000009">
    <property type="protein sequence ID" value="TVU87543.1"/>
    <property type="molecule type" value="Genomic_DNA"/>
</dbReference>
<evidence type="ECO:0000313" key="2">
    <source>
        <dbReference type="Proteomes" id="UP000317288"/>
    </source>
</evidence>
<accession>A0A558J1Q4</accession>
<sequence length="81" mass="9355">MLSLTSMGSHFQGRWLRDSQSAEAGLTQHEVQGEAHQVHCDYLGPWLIGLYVGKQRVWLWPDSAPQKSLRETRKLFHRPGR</sequence>
<name>A0A558J1Q4_9GAMM</name>
<dbReference type="Proteomes" id="UP000317288">
    <property type="component" value="Unassembled WGS sequence"/>
</dbReference>
<reference evidence="1 2" key="1">
    <citation type="submission" date="2019-07" db="EMBL/GenBank/DDBJ databases">
        <title>Diversity of Bacteria from Kongsfjorden, Arctic.</title>
        <authorList>
            <person name="Yu Y."/>
        </authorList>
    </citation>
    <scope>NUCLEOTIDE SEQUENCE [LARGE SCALE GENOMIC DNA]</scope>
    <source>
        <strain evidence="1 2">SM1922</strain>
    </source>
</reference>
<dbReference type="AlphaFoldDB" id="A0A558J1Q4"/>
<comment type="caution">
    <text evidence="1">The sequence shown here is derived from an EMBL/GenBank/DDBJ whole genome shotgun (WGS) entry which is preliminary data.</text>
</comment>
<evidence type="ECO:0000313" key="1">
    <source>
        <dbReference type="EMBL" id="TVU87543.1"/>
    </source>
</evidence>
<organism evidence="1 2">
    <name type="scientific">Vreelandella titanicae</name>
    <dbReference type="NCBI Taxonomy" id="664683"/>
    <lineage>
        <taxon>Bacteria</taxon>
        <taxon>Pseudomonadati</taxon>
        <taxon>Pseudomonadota</taxon>
        <taxon>Gammaproteobacteria</taxon>
        <taxon>Oceanospirillales</taxon>
        <taxon>Halomonadaceae</taxon>
        <taxon>Vreelandella</taxon>
    </lineage>
</organism>
<proteinExistence type="predicted"/>
<gene>
    <name evidence="1" type="ORF">FQP89_21765</name>
</gene>